<proteinExistence type="predicted"/>
<reference evidence="1" key="1">
    <citation type="submission" date="2016-12" db="EMBL/GenBank/DDBJ databases">
        <title>The genomes of Aspergillus section Nigri reveals drivers in fungal speciation.</title>
        <authorList>
            <consortium name="DOE Joint Genome Institute"/>
            <person name="Vesth T.C."/>
            <person name="Nybo J."/>
            <person name="Theobald S."/>
            <person name="Brandl J."/>
            <person name="Frisvad J.C."/>
            <person name="Nielsen K.F."/>
            <person name="Lyhne E.K."/>
            <person name="Kogle M.E."/>
            <person name="Kuo A."/>
            <person name="Riley R."/>
            <person name="Clum A."/>
            <person name="Nolan M."/>
            <person name="Lipzen A."/>
            <person name="Salamov A."/>
            <person name="Henrissat B."/>
            <person name="Wiebenga A."/>
            <person name="De Vries R.P."/>
            <person name="Grigoriev I.V."/>
            <person name="Mortensen U.H."/>
            <person name="Andersen M.R."/>
            <person name="Baker S.E."/>
        </authorList>
    </citation>
    <scope>NUCLEOTIDE SEQUENCE [LARGE SCALE GENOMIC DNA]</scope>
    <source>
        <strain evidence="1">CBS 115656</strain>
    </source>
</reference>
<evidence type="ECO:0000313" key="2">
    <source>
        <dbReference type="Proteomes" id="UP000247647"/>
    </source>
</evidence>
<accession>A0A318YL85</accession>
<protein>
    <submittedName>
        <fullName evidence="1">Uncharacterized protein</fullName>
    </submittedName>
</protein>
<dbReference type="GeneID" id="37129771"/>
<sequence>MSKTQWGKFRGQAAGLMYLDLTFHQPADCKLAQATITMNFYETERRRRQTNTSSLEITEFFGPQILTGEKRERQVLKTFEATPKVGAANASVEGIGISRKPQANYASRWDLRVIDTAQASCIGTIIPRFRSIPLAMLNT</sequence>
<dbReference type="EMBL" id="KZ821458">
    <property type="protein sequence ID" value="PYH34894.1"/>
    <property type="molecule type" value="Genomic_DNA"/>
</dbReference>
<dbReference type="RefSeq" id="XP_025480372.1">
    <property type="nucleotide sequence ID" value="XM_025627315.1"/>
</dbReference>
<dbReference type="OrthoDB" id="3922785at2759"/>
<name>A0A318YL85_ASPNB</name>
<dbReference type="AlphaFoldDB" id="A0A318YL85"/>
<evidence type="ECO:0000313" key="1">
    <source>
        <dbReference type="EMBL" id="PYH34894.1"/>
    </source>
</evidence>
<dbReference type="Proteomes" id="UP000247647">
    <property type="component" value="Unassembled WGS sequence"/>
</dbReference>
<organism evidence="1 2">
    <name type="scientific">Aspergillus neoniger (strain CBS 115656)</name>
    <dbReference type="NCBI Taxonomy" id="1448310"/>
    <lineage>
        <taxon>Eukaryota</taxon>
        <taxon>Fungi</taxon>
        <taxon>Dikarya</taxon>
        <taxon>Ascomycota</taxon>
        <taxon>Pezizomycotina</taxon>
        <taxon>Eurotiomycetes</taxon>
        <taxon>Eurotiomycetidae</taxon>
        <taxon>Eurotiales</taxon>
        <taxon>Aspergillaceae</taxon>
        <taxon>Aspergillus</taxon>
        <taxon>Aspergillus subgen. Circumdati</taxon>
    </lineage>
</organism>
<gene>
    <name evidence="1" type="ORF">BO87DRAFT_425568</name>
</gene>
<keyword evidence="2" id="KW-1185">Reference proteome</keyword>